<protein>
    <submittedName>
        <fullName evidence="2">Uncharacterized protein</fullName>
    </submittedName>
</protein>
<gene>
    <name evidence="2" type="ORF">EYF80_059261</name>
</gene>
<feature type="transmembrane region" description="Helical" evidence="1">
    <location>
        <begin position="6"/>
        <end position="23"/>
    </location>
</feature>
<dbReference type="AlphaFoldDB" id="A0A4Z2ENS3"/>
<evidence type="ECO:0000313" key="2">
    <source>
        <dbReference type="EMBL" id="TNN30587.1"/>
    </source>
</evidence>
<evidence type="ECO:0000256" key="1">
    <source>
        <dbReference type="SAM" id="Phobius"/>
    </source>
</evidence>
<keyword evidence="1" id="KW-0812">Transmembrane</keyword>
<dbReference type="Proteomes" id="UP000314294">
    <property type="component" value="Unassembled WGS sequence"/>
</dbReference>
<keyword evidence="3" id="KW-1185">Reference proteome</keyword>
<organism evidence="2 3">
    <name type="scientific">Liparis tanakae</name>
    <name type="common">Tanaka's snailfish</name>
    <dbReference type="NCBI Taxonomy" id="230148"/>
    <lineage>
        <taxon>Eukaryota</taxon>
        <taxon>Metazoa</taxon>
        <taxon>Chordata</taxon>
        <taxon>Craniata</taxon>
        <taxon>Vertebrata</taxon>
        <taxon>Euteleostomi</taxon>
        <taxon>Actinopterygii</taxon>
        <taxon>Neopterygii</taxon>
        <taxon>Teleostei</taxon>
        <taxon>Neoteleostei</taxon>
        <taxon>Acanthomorphata</taxon>
        <taxon>Eupercaria</taxon>
        <taxon>Perciformes</taxon>
        <taxon>Cottioidei</taxon>
        <taxon>Cottales</taxon>
        <taxon>Liparidae</taxon>
        <taxon>Liparis</taxon>
    </lineage>
</organism>
<reference evidence="2 3" key="1">
    <citation type="submission" date="2019-03" db="EMBL/GenBank/DDBJ databases">
        <title>First draft genome of Liparis tanakae, snailfish: a comprehensive survey of snailfish specific genes.</title>
        <authorList>
            <person name="Kim W."/>
            <person name="Song I."/>
            <person name="Jeong J.-H."/>
            <person name="Kim D."/>
            <person name="Kim S."/>
            <person name="Ryu S."/>
            <person name="Song J.Y."/>
            <person name="Lee S.K."/>
        </authorList>
    </citation>
    <scope>NUCLEOTIDE SEQUENCE [LARGE SCALE GENOMIC DNA]</scope>
    <source>
        <tissue evidence="2">Muscle</tissue>
    </source>
</reference>
<sequence>MFCRAPLDAGLFIVVWFMIHTIHKRKRKAAMFYLCYAAAEVYESARDAVTEMESSAASAAATNPVSIKHRPPLN</sequence>
<name>A0A4Z2ENS3_9TELE</name>
<keyword evidence="1" id="KW-1133">Transmembrane helix</keyword>
<comment type="caution">
    <text evidence="2">The sequence shown here is derived from an EMBL/GenBank/DDBJ whole genome shotgun (WGS) entry which is preliminary data.</text>
</comment>
<accession>A0A4Z2ENS3</accession>
<evidence type="ECO:0000313" key="3">
    <source>
        <dbReference type="Proteomes" id="UP000314294"/>
    </source>
</evidence>
<proteinExistence type="predicted"/>
<keyword evidence="1" id="KW-0472">Membrane</keyword>
<dbReference type="EMBL" id="SRLO01004323">
    <property type="protein sequence ID" value="TNN30587.1"/>
    <property type="molecule type" value="Genomic_DNA"/>
</dbReference>